<accession>A0ABU9IC13</accession>
<feature type="compositionally biased region" description="Basic and acidic residues" evidence="1">
    <location>
        <begin position="177"/>
        <end position="194"/>
    </location>
</feature>
<dbReference type="PROSITE" id="PS51257">
    <property type="entry name" value="PROKAR_LIPOPROTEIN"/>
    <property type="match status" value="1"/>
</dbReference>
<proteinExistence type="predicted"/>
<evidence type="ECO:0000256" key="2">
    <source>
        <dbReference type="SAM" id="SignalP"/>
    </source>
</evidence>
<feature type="signal peptide" evidence="2">
    <location>
        <begin position="1"/>
        <end position="20"/>
    </location>
</feature>
<keyword evidence="2" id="KW-0732">Signal</keyword>
<protein>
    <recommendedName>
        <fullName evidence="5">Lipoprotein</fullName>
    </recommendedName>
</protein>
<evidence type="ECO:0008006" key="5">
    <source>
        <dbReference type="Google" id="ProtNLM"/>
    </source>
</evidence>
<evidence type="ECO:0000256" key="1">
    <source>
        <dbReference type="SAM" id="MobiDB-lite"/>
    </source>
</evidence>
<feature type="region of interest" description="Disordered" evidence="1">
    <location>
        <begin position="93"/>
        <end position="194"/>
    </location>
</feature>
<evidence type="ECO:0000313" key="3">
    <source>
        <dbReference type="EMBL" id="MEL1249944.1"/>
    </source>
</evidence>
<feature type="compositionally biased region" description="Basic and acidic residues" evidence="1">
    <location>
        <begin position="106"/>
        <end position="171"/>
    </location>
</feature>
<gene>
    <name evidence="3" type="ORF">AAEO60_04595</name>
</gene>
<reference evidence="3 4" key="1">
    <citation type="submission" date="2024-04" db="EMBL/GenBank/DDBJ databases">
        <title>Aurantiacibacter sp. DGU6 16S ribosomal RNA gene Genome sequencing and assembly.</title>
        <authorList>
            <person name="Park S."/>
        </authorList>
    </citation>
    <scope>NUCLEOTIDE SEQUENCE [LARGE SCALE GENOMIC DNA]</scope>
    <source>
        <strain evidence="3 4">DGU6</strain>
    </source>
</reference>
<keyword evidence="4" id="KW-1185">Reference proteome</keyword>
<feature type="chain" id="PRO_5045058931" description="Lipoprotein" evidence="2">
    <location>
        <begin position="21"/>
        <end position="194"/>
    </location>
</feature>
<organism evidence="3 4">
    <name type="scientific">Aurantiacibacter gilvus</name>
    <dbReference type="NCBI Taxonomy" id="3139141"/>
    <lineage>
        <taxon>Bacteria</taxon>
        <taxon>Pseudomonadati</taxon>
        <taxon>Pseudomonadota</taxon>
        <taxon>Alphaproteobacteria</taxon>
        <taxon>Sphingomonadales</taxon>
        <taxon>Erythrobacteraceae</taxon>
        <taxon>Aurantiacibacter</taxon>
    </lineage>
</organism>
<dbReference type="EMBL" id="JBBYHV010000001">
    <property type="protein sequence ID" value="MEL1249944.1"/>
    <property type="molecule type" value="Genomic_DNA"/>
</dbReference>
<evidence type="ECO:0000313" key="4">
    <source>
        <dbReference type="Proteomes" id="UP001497045"/>
    </source>
</evidence>
<comment type="caution">
    <text evidence="3">The sequence shown here is derived from an EMBL/GenBank/DDBJ whole genome shotgun (WGS) entry which is preliminary data.</text>
</comment>
<name>A0ABU9IC13_9SPHN</name>
<dbReference type="RefSeq" id="WP_341672464.1">
    <property type="nucleotide sequence ID" value="NZ_JBBYHV010000001.1"/>
</dbReference>
<dbReference type="Proteomes" id="UP001497045">
    <property type="component" value="Unassembled WGS sequence"/>
</dbReference>
<sequence>MSPRLLGATLAAVASLGLGACTTYDDYGYPTSRVSVGIGYGAPYYGWYDGFYYPGTGYYIYDRRGTRHRWSHRYRDYWLARRPRDHRYYDNWGGYNAPHRYSGQPRYRDQRRAYRDDRREDRYDRDRRQARDDRRDQRGDARRDRREDRYDRDRRRTRDDRRARSRDDRGTRRDRRDRRERGDRRRDRQPDAVE</sequence>